<dbReference type="CDD" id="cd01949">
    <property type="entry name" value="GGDEF"/>
    <property type="match status" value="1"/>
</dbReference>
<dbReference type="AlphaFoldDB" id="E6Q6U9"/>
<sequence length="145" mass="16141">MLMQMRDRLREVFRESDFLVRWGGEEFLVVTRSSRRSDACDIAERARAAVAGRPFALERGQRVNASCSIGFAAFPFVPYSPLSLSWMQVVALADRALYLAKERGRNTWVGATAATRIEPKGLAERIAILGIDALQNGTLELLVPK</sequence>
<dbReference type="EMBL" id="CABO01000044">
    <property type="protein sequence ID" value="CBI02924.1"/>
    <property type="molecule type" value="Genomic_DNA"/>
</dbReference>
<dbReference type="NCBIfam" id="TIGR00254">
    <property type="entry name" value="GGDEF"/>
    <property type="match status" value="1"/>
</dbReference>
<proteinExistence type="predicted"/>
<dbReference type="EC" id="2.7.13.3" evidence="2"/>
<reference evidence="2" key="1">
    <citation type="submission" date="2009-10" db="EMBL/GenBank/DDBJ databases">
        <title>Diversity of trophic interactions inside an arsenic-rich microbial ecosystem.</title>
        <authorList>
            <person name="Bertin P.N."/>
            <person name="Heinrich-Salmeron A."/>
            <person name="Pelletier E."/>
            <person name="Goulhen-Chollet F."/>
            <person name="Arsene-Ploetze F."/>
            <person name="Gallien S."/>
            <person name="Calteau A."/>
            <person name="Vallenet D."/>
            <person name="Casiot C."/>
            <person name="Chane-Woon-Ming B."/>
            <person name="Giloteaux L."/>
            <person name="Barakat M."/>
            <person name="Bonnefoy V."/>
            <person name="Bruneel O."/>
            <person name="Chandler M."/>
            <person name="Cleiss J."/>
            <person name="Duran R."/>
            <person name="Elbaz-Poulichet F."/>
            <person name="Fonknechten N."/>
            <person name="Lauga B."/>
            <person name="Mornico D."/>
            <person name="Ortet P."/>
            <person name="Schaeffer C."/>
            <person name="Siguier P."/>
            <person name="Alexander Thil Smith A."/>
            <person name="Van Dorsselaer A."/>
            <person name="Weissenbach J."/>
            <person name="Medigue C."/>
            <person name="Le Paslier D."/>
        </authorList>
    </citation>
    <scope>NUCLEOTIDE SEQUENCE</scope>
</reference>
<dbReference type="GO" id="GO:1902201">
    <property type="term" value="P:negative regulation of bacterial-type flagellum-dependent cell motility"/>
    <property type="evidence" value="ECO:0007669"/>
    <property type="project" value="TreeGrafter"/>
</dbReference>
<organism evidence="2">
    <name type="scientific">mine drainage metagenome</name>
    <dbReference type="NCBI Taxonomy" id="410659"/>
    <lineage>
        <taxon>unclassified sequences</taxon>
        <taxon>metagenomes</taxon>
        <taxon>ecological metagenomes</taxon>
    </lineage>
</organism>
<dbReference type="InterPro" id="IPR050469">
    <property type="entry name" value="Diguanylate_Cyclase"/>
</dbReference>
<dbReference type="GO" id="GO:0052621">
    <property type="term" value="F:diguanylate cyclase activity"/>
    <property type="evidence" value="ECO:0007669"/>
    <property type="project" value="TreeGrafter"/>
</dbReference>
<dbReference type="SUPFAM" id="SSF55073">
    <property type="entry name" value="Nucleotide cyclase"/>
    <property type="match status" value="1"/>
</dbReference>
<dbReference type="GO" id="GO:0043709">
    <property type="term" value="P:cell adhesion involved in single-species biofilm formation"/>
    <property type="evidence" value="ECO:0007669"/>
    <property type="project" value="TreeGrafter"/>
</dbReference>
<evidence type="ECO:0000259" key="1">
    <source>
        <dbReference type="PROSITE" id="PS50887"/>
    </source>
</evidence>
<dbReference type="GO" id="GO:0004673">
    <property type="term" value="F:protein histidine kinase activity"/>
    <property type="evidence" value="ECO:0007669"/>
    <property type="project" value="UniProtKB-EC"/>
</dbReference>
<comment type="caution">
    <text evidence="2">The sequence shown here is derived from an EMBL/GenBank/DDBJ whole genome shotgun (WGS) entry which is preliminary data.</text>
</comment>
<dbReference type="PANTHER" id="PTHR45138:SF9">
    <property type="entry name" value="DIGUANYLATE CYCLASE DGCM-RELATED"/>
    <property type="match status" value="1"/>
</dbReference>
<gene>
    <name evidence="2" type="ORF">CARN4_2695</name>
</gene>
<dbReference type="PROSITE" id="PS50887">
    <property type="entry name" value="GGDEF"/>
    <property type="match status" value="1"/>
</dbReference>
<protein>
    <submittedName>
        <fullName evidence="2">Sensor protein</fullName>
        <ecNumber evidence="2">2.7.13.3</ecNumber>
    </submittedName>
</protein>
<dbReference type="InterPro" id="IPR000160">
    <property type="entry name" value="GGDEF_dom"/>
</dbReference>
<name>E6Q6U9_9ZZZZ</name>
<accession>E6Q6U9</accession>
<dbReference type="InterPro" id="IPR043128">
    <property type="entry name" value="Rev_trsase/Diguanyl_cyclase"/>
</dbReference>
<dbReference type="Gene3D" id="3.30.70.270">
    <property type="match status" value="1"/>
</dbReference>
<keyword evidence="2" id="KW-0808">Transferase</keyword>
<dbReference type="InterPro" id="IPR029787">
    <property type="entry name" value="Nucleotide_cyclase"/>
</dbReference>
<dbReference type="GO" id="GO:0005886">
    <property type="term" value="C:plasma membrane"/>
    <property type="evidence" value="ECO:0007669"/>
    <property type="project" value="TreeGrafter"/>
</dbReference>
<feature type="domain" description="GGDEF" evidence="1">
    <location>
        <begin position="1"/>
        <end position="113"/>
    </location>
</feature>
<dbReference type="SMART" id="SM00267">
    <property type="entry name" value="GGDEF"/>
    <property type="match status" value="1"/>
</dbReference>
<dbReference type="Pfam" id="PF00990">
    <property type="entry name" value="GGDEF"/>
    <property type="match status" value="1"/>
</dbReference>
<evidence type="ECO:0000313" key="2">
    <source>
        <dbReference type="EMBL" id="CBI02924.1"/>
    </source>
</evidence>
<dbReference type="PANTHER" id="PTHR45138">
    <property type="entry name" value="REGULATORY COMPONENTS OF SENSORY TRANSDUCTION SYSTEM"/>
    <property type="match status" value="1"/>
</dbReference>